<feature type="non-terminal residue" evidence="2">
    <location>
        <position position="60"/>
    </location>
</feature>
<dbReference type="Proteomes" id="UP000282312">
    <property type="component" value="Unassembled WGS sequence"/>
</dbReference>
<protein>
    <submittedName>
        <fullName evidence="2">Uncharacterized protein</fullName>
    </submittedName>
</protein>
<feature type="region of interest" description="Disordered" evidence="1">
    <location>
        <begin position="1"/>
        <end position="34"/>
    </location>
</feature>
<sequence length="60" mass="5906">MPPPADLRPVSLPVQPARPTGLSRPGLSAGAGGAAVPRPVPGLLAAAERHLRIGAPADLA</sequence>
<name>A0A3N9XL52_9ACTN</name>
<evidence type="ECO:0000256" key="1">
    <source>
        <dbReference type="SAM" id="MobiDB-lite"/>
    </source>
</evidence>
<reference evidence="2 3" key="1">
    <citation type="submission" date="2018-05" db="EMBL/GenBank/DDBJ databases">
        <title>Micromonospora from Atacama Desert.</title>
        <authorList>
            <person name="Carro L."/>
            <person name="Goodfellow M."/>
            <person name="Klenk H.-P."/>
        </authorList>
    </citation>
    <scope>NUCLEOTIDE SEQUENCE [LARGE SCALE GENOMIC DNA]</scope>
    <source>
        <strain evidence="2 3">LB39</strain>
    </source>
</reference>
<organism evidence="2 3">
    <name type="scientific">Micromonospora inaquosa</name>
    <dbReference type="NCBI Taxonomy" id="2203716"/>
    <lineage>
        <taxon>Bacteria</taxon>
        <taxon>Bacillati</taxon>
        <taxon>Actinomycetota</taxon>
        <taxon>Actinomycetes</taxon>
        <taxon>Micromonosporales</taxon>
        <taxon>Micromonosporaceae</taxon>
        <taxon>Micromonospora</taxon>
    </lineage>
</organism>
<proteinExistence type="predicted"/>
<evidence type="ECO:0000313" key="2">
    <source>
        <dbReference type="EMBL" id="RQX07347.1"/>
    </source>
</evidence>
<evidence type="ECO:0000313" key="3">
    <source>
        <dbReference type="Proteomes" id="UP000282312"/>
    </source>
</evidence>
<gene>
    <name evidence="2" type="ORF">DLJ59_02995</name>
</gene>
<keyword evidence="3" id="KW-1185">Reference proteome</keyword>
<accession>A0A3N9XL52</accession>
<dbReference type="EMBL" id="QGSZ01000120">
    <property type="protein sequence ID" value="RQX07347.1"/>
    <property type="molecule type" value="Genomic_DNA"/>
</dbReference>
<dbReference type="AlphaFoldDB" id="A0A3N9XL52"/>
<comment type="caution">
    <text evidence="2">The sequence shown here is derived from an EMBL/GenBank/DDBJ whole genome shotgun (WGS) entry which is preliminary data.</text>
</comment>